<evidence type="ECO:0000256" key="1">
    <source>
        <dbReference type="ARBA" id="ARBA00006484"/>
    </source>
</evidence>
<reference evidence="4 5" key="1">
    <citation type="journal article" date="2024" name="Insects">
        <title>An Improved Chromosome-Level Genome Assembly of the Firefly Pyrocoelia pectoralis.</title>
        <authorList>
            <person name="Fu X."/>
            <person name="Meyer-Rochow V.B."/>
            <person name="Ballantyne L."/>
            <person name="Zhu X."/>
        </authorList>
    </citation>
    <scope>NUCLEOTIDE SEQUENCE [LARGE SCALE GENOMIC DNA]</scope>
    <source>
        <strain evidence="4">XCY_ONT2</strain>
    </source>
</reference>
<dbReference type="InterPro" id="IPR002347">
    <property type="entry name" value="SDR_fam"/>
</dbReference>
<dbReference type="PANTHER" id="PTHR44229:SF8">
    <property type="entry name" value="ALCOHOL DEHYDROGENASE-RELATED"/>
    <property type="match status" value="1"/>
</dbReference>
<dbReference type="FunFam" id="3.40.50.720:FF:000149">
    <property type="entry name" value="15-hydroxyprostaglandin dehydrogenase [NAD(+)]"/>
    <property type="match status" value="1"/>
</dbReference>
<name>A0AAN7V6F7_9COLE</name>
<dbReference type="PRINTS" id="PR00081">
    <property type="entry name" value="GDHRDH"/>
</dbReference>
<dbReference type="PROSITE" id="PS00061">
    <property type="entry name" value="ADH_SHORT"/>
    <property type="match status" value="1"/>
</dbReference>
<keyword evidence="5" id="KW-1185">Reference proteome</keyword>
<evidence type="ECO:0000313" key="4">
    <source>
        <dbReference type="EMBL" id="KAK5639746.1"/>
    </source>
</evidence>
<dbReference type="EMBL" id="JAVRBK010000008">
    <property type="protein sequence ID" value="KAK5639746.1"/>
    <property type="molecule type" value="Genomic_DNA"/>
</dbReference>
<dbReference type="Gene3D" id="3.40.50.720">
    <property type="entry name" value="NAD(P)-binding Rossmann-like Domain"/>
    <property type="match status" value="2"/>
</dbReference>
<comment type="caution">
    <text evidence="4">The sequence shown here is derived from an EMBL/GenBank/DDBJ whole genome shotgun (WGS) entry which is preliminary data.</text>
</comment>
<dbReference type="AlphaFoldDB" id="A0AAN7V6F7"/>
<accession>A0AAN7V6F7</accession>
<comment type="similarity">
    <text evidence="1">Belongs to the short-chain dehydrogenases/reductases (SDR) family.</text>
</comment>
<dbReference type="GO" id="GO:0016616">
    <property type="term" value="F:oxidoreductase activity, acting on the CH-OH group of donors, NAD or NADP as acceptor"/>
    <property type="evidence" value="ECO:0007669"/>
    <property type="project" value="TreeGrafter"/>
</dbReference>
<sequence>MQRSYLTVIATIIVCCTSLASTQFEIKGKIALVTGGSRGIGFSIASELLRNGVKGLTIVGISVDRGRAAAKSLNEQFGPGKAIFIPADVGDMGQLENAFKISIAHWNGLDIIINNAGILNDVNWTVEINTNIVGTLQGTSLGLKYMRKNGRRRGGVIINISSIFGIAELVYAPVYSGTKSFIVTLGRALSHSAYYDYNKIRVITLCPGFTRTDLLDRVVLFNGTSDTFKPGLKEMGLTVVDNTFLQTAENVGRGAITVLEEGANGSVWIVDDEQPPYEIEFPKRQYRRRKPVSPSVCSTQNRARCIFYGNFYNCFECFQFKDKVALITGGTRGIGYVTARELLSNGVKNVALVDYNVEKGREAEKMLNEAFGSGRVIFVPADVTNLGQFDNAFKVTLQHWNNLDIVVNNAGVSVETNWNRIVNINIRGTIYGTLLGFKYMSKSEKAKGGIIVNISSYLAINPMIYVPVYDSTKSFVLGLSRALDNAIYYNHSEVRVITLCPGSTDTEMFSNIGIGASNSLNPRIKEMTNDVARSVKTQSADAVGKGVISAIEEESNGNVWVVEDYEYYNVVFPDRLSMKKETLRSST</sequence>
<dbReference type="SUPFAM" id="SSF51735">
    <property type="entry name" value="NAD(P)-binding Rossmann-fold domains"/>
    <property type="match status" value="2"/>
</dbReference>
<dbReference type="PANTHER" id="PTHR44229">
    <property type="entry name" value="15-HYDROXYPROSTAGLANDIN DEHYDROGENASE [NAD(+)]"/>
    <property type="match status" value="1"/>
</dbReference>
<evidence type="ECO:0000256" key="2">
    <source>
        <dbReference type="ARBA" id="ARBA00023002"/>
    </source>
</evidence>
<dbReference type="InterPro" id="IPR036291">
    <property type="entry name" value="NAD(P)-bd_dom_sf"/>
</dbReference>
<evidence type="ECO:0000256" key="3">
    <source>
        <dbReference type="SAM" id="SignalP"/>
    </source>
</evidence>
<gene>
    <name evidence="4" type="ORF">RI129_010557</name>
</gene>
<evidence type="ECO:0000313" key="5">
    <source>
        <dbReference type="Proteomes" id="UP001329430"/>
    </source>
</evidence>
<proteinExistence type="inferred from homology"/>
<dbReference type="GO" id="GO:0005737">
    <property type="term" value="C:cytoplasm"/>
    <property type="evidence" value="ECO:0007669"/>
    <property type="project" value="TreeGrafter"/>
</dbReference>
<organism evidence="4 5">
    <name type="scientific">Pyrocoelia pectoralis</name>
    <dbReference type="NCBI Taxonomy" id="417401"/>
    <lineage>
        <taxon>Eukaryota</taxon>
        <taxon>Metazoa</taxon>
        <taxon>Ecdysozoa</taxon>
        <taxon>Arthropoda</taxon>
        <taxon>Hexapoda</taxon>
        <taxon>Insecta</taxon>
        <taxon>Pterygota</taxon>
        <taxon>Neoptera</taxon>
        <taxon>Endopterygota</taxon>
        <taxon>Coleoptera</taxon>
        <taxon>Polyphaga</taxon>
        <taxon>Elateriformia</taxon>
        <taxon>Elateroidea</taxon>
        <taxon>Lampyridae</taxon>
        <taxon>Lampyrinae</taxon>
        <taxon>Pyrocoelia</taxon>
    </lineage>
</organism>
<feature type="chain" id="PRO_5042941050" evidence="3">
    <location>
        <begin position="23"/>
        <end position="587"/>
    </location>
</feature>
<dbReference type="Pfam" id="PF00106">
    <property type="entry name" value="adh_short"/>
    <property type="match status" value="2"/>
</dbReference>
<keyword evidence="3" id="KW-0732">Signal</keyword>
<dbReference type="Proteomes" id="UP001329430">
    <property type="component" value="Chromosome 8"/>
</dbReference>
<feature type="signal peptide" evidence="3">
    <location>
        <begin position="1"/>
        <end position="22"/>
    </location>
</feature>
<dbReference type="InterPro" id="IPR020904">
    <property type="entry name" value="Sc_DH/Rdtase_CS"/>
</dbReference>
<keyword evidence="2" id="KW-0560">Oxidoreductase</keyword>
<dbReference type="PRINTS" id="PR00080">
    <property type="entry name" value="SDRFAMILY"/>
</dbReference>
<protein>
    <submittedName>
        <fullName evidence="4">Uncharacterized protein</fullName>
    </submittedName>
</protein>